<accession>A0A9X7Z6K4</accession>
<proteinExistence type="predicted"/>
<dbReference type="RefSeq" id="WP_206655825.1">
    <property type="nucleotide sequence ID" value="NZ_CP071182.1"/>
</dbReference>
<dbReference type="AlphaFoldDB" id="A0A9X7Z6K4"/>
<dbReference type="KEGG" id="afx:JZ786_18575"/>
<keyword evidence="3" id="KW-1185">Reference proteome</keyword>
<organism evidence="2 3">
    <name type="scientific">Alicyclobacillus mengziensis</name>
    <dbReference type="NCBI Taxonomy" id="2931921"/>
    <lineage>
        <taxon>Bacteria</taxon>
        <taxon>Bacillati</taxon>
        <taxon>Bacillota</taxon>
        <taxon>Bacilli</taxon>
        <taxon>Bacillales</taxon>
        <taxon>Alicyclobacillaceae</taxon>
        <taxon>Alicyclobacillus</taxon>
    </lineage>
</organism>
<evidence type="ECO:0000313" key="2">
    <source>
        <dbReference type="EMBL" id="QSO46456.1"/>
    </source>
</evidence>
<reference evidence="2 3" key="1">
    <citation type="submission" date="2021-02" db="EMBL/GenBank/DDBJ databases">
        <title>Alicyclobacillus curvatus sp. nov. and Alicyclobacillus mengziensis sp. nov., two acidophilic bacteria isolated from acid mine drainage.</title>
        <authorList>
            <person name="Huang Y."/>
        </authorList>
    </citation>
    <scope>NUCLEOTIDE SEQUENCE [LARGE SCALE GENOMIC DNA]</scope>
    <source>
        <strain evidence="2 3">S30H14</strain>
    </source>
</reference>
<keyword evidence="1" id="KW-0812">Transmembrane</keyword>
<name>A0A9X7Z6K4_9BACL</name>
<protein>
    <submittedName>
        <fullName evidence="2">Uncharacterized protein</fullName>
    </submittedName>
</protein>
<sequence>MKMNDQDRRRRSRYGRIVAAVVVVLAIAFILLEFQEFAHLRIGHFYWR</sequence>
<dbReference type="EMBL" id="CP071182">
    <property type="protein sequence ID" value="QSO46456.1"/>
    <property type="molecule type" value="Genomic_DNA"/>
</dbReference>
<keyword evidence="1" id="KW-0472">Membrane</keyword>
<evidence type="ECO:0000313" key="3">
    <source>
        <dbReference type="Proteomes" id="UP000663505"/>
    </source>
</evidence>
<keyword evidence="1" id="KW-1133">Transmembrane helix</keyword>
<evidence type="ECO:0000256" key="1">
    <source>
        <dbReference type="SAM" id="Phobius"/>
    </source>
</evidence>
<dbReference type="Proteomes" id="UP000663505">
    <property type="component" value="Chromosome"/>
</dbReference>
<feature type="transmembrane region" description="Helical" evidence="1">
    <location>
        <begin position="12"/>
        <end position="32"/>
    </location>
</feature>
<gene>
    <name evidence="2" type="ORF">JZ786_18575</name>
</gene>